<evidence type="ECO:0000256" key="1">
    <source>
        <dbReference type="SAM" id="MobiDB-lite"/>
    </source>
</evidence>
<sequence length="127" mass="14486">MTERDNRHSDGTDEKHRRITYPIGSTPTHNNHPNGYTHPLIRSWKSGAGGLGYAQCSMFAKLHGSISYPSKNENQSFYSTAMKEQENKTQRQTFTSMLLLSAREERMELSTMEQVPAVLCFFNCSIH</sequence>
<feature type="compositionally biased region" description="Basic and acidic residues" evidence="1">
    <location>
        <begin position="1"/>
        <end position="16"/>
    </location>
</feature>
<gene>
    <name evidence="2" type="ORF">KQX54_009053</name>
</gene>
<protein>
    <submittedName>
        <fullName evidence="2">Uncharacterized protein</fullName>
    </submittedName>
</protein>
<evidence type="ECO:0000313" key="3">
    <source>
        <dbReference type="Proteomes" id="UP000826195"/>
    </source>
</evidence>
<reference evidence="2 3" key="1">
    <citation type="journal article" date="2021" name="J. Hered.">
        <title>A chromosome-level genome assembly of the parasitoid wasp, Cotesia glomerata (Hymenoptera: Braconidae).</title>
        <authorList>
            <person name="Pinto B.J."/>
            <person name="Weis J.J."/>
            <person name="Gamble T."/>
            <person name="Ode P.J."/>
            <person name="Paul R."/>
            <person name="Zaspel J.M."/>
        </authorList>
    </citation>
    <scope>NUCLEOTIDE SEQUENCE [LARGE SCALE GENOMIC DNA]</scope>
    <source>
        <strain evidence="2">CgM1</strain>
    </source>
</reference>
<evidence type="ECO:0000313" key="2">
    <source>
        <dbReference type="EMBL" id="KAH0564078.1"/>
    </source>
</evidence>
<feature type="region of interest" description="Disordered" evidence="1">
    <location>
        <begin position="1"/>
        <end position="36"/>
    </location>
</feature>
<proteinExistence type="predicted"/>
<accession>A0AAV7IZM3</accession>
<name>A0AAV7IZM3_COTGL</name>
<dbReference type="EMBL" id="JAHXZJ010000002">
    <property type="protein sequence ID" value="KAH0564078.1"/>
    <property type="molecule type" value="Genomic_DNA"/>
</dbReference>
<dbReference type="AlphaFoldDB" id="A0AAV7IZM3"/>
<dbReference type="Proteomes" id="UP000826195">
    <property type="component" value="Unassembled WGS sequence"/>
</dbReference>
<keyword evidence="3" id="KW-1185">Reference proteome</keyword>
<comment type="caution">
    <text evidence="2">The sequence shown here is derived from an EMBL/GenBank/DDBJ whole genome shotgun (WGS) entry which is preliminary data.</text>
</comment>
<feature type="compositionally biased region" description="Polar residues" evidence="1">
    <location>
        <begin position="23"/>
        <end position="34"/>
    </location>
</feature>
<organism evidence="2 3">
    <name type="scientific">Cotesia glomerata</name>
    <name type="common">Lepidopteran parasitic wasp</name>
    <name type="synonym">Apanteles glomeratus</name>
    <dbReference type="NCBI Taxonomy" id="32391"/>
    <lineage>
        <taxon>Eukaryota</taxon>
        <taxon>Metazoa</taxon>
        <taxon>Ecdysozoa</taxon>
        <taxon>Arthropoda</taxon>
        <taxon>Hexapoda</taxon>
        <taxon>Insecta</taxon>
        <taxon>Pterygota</taxon>
        <taxon>Neoptera</taxon>
        <taxon>Endopterygota</taxon>
        <taxon>Hymenoptera</taxon>
        <taxon>Apocrita</taxon>
        <taxon>Ichneumonoidea</taxon>
        <taxon>Braconidae</taxon>
        <taxon>Microgastrinae</taxon>
        <taxon>Cotesia</taxon>
    </lineage>
</organism>